<dbReference type="Pfam" id="PF03793">
    <property type="entry name" value="PASTA"/>
    <property type="match status" value="1"/>
</dbReference>
<reference evidence="3" key="1">
    <citation type="submission" date="2021-12" db="EMBL/GenBank/DDBJ databases">
        <authorList>
            <person name="Cha I.-T."/>
            <person name="Lee K.-E."/>
            <person name="Park S.-J."/>
        </authorList>
    </citation>
    <scope>NUCLEOTIDE SEQUENCE</scope>
    <source>
        <strain evidence="3">YSM-43</strain>
    </source>
</reference>
<evidence type="ECO:0000256" key="1">
    <source>
        <dbReference type="SAM" id="Phobius"/>
    </source>
</evidence>
<dbReference type="PROSITE" id="PS51178">
    <property type="entry name" value="PASTA"/>
    <property type="match status" value="1"/>
</dbReference>
<name>A0ABY4HJV6_9FLAO</name>
<dbReference type="SMART" id="SM00740">
    <property type="entry name" value="PASTA"/>
    <property type="match status" value="2"/>
</dbReference>
<dbReference type="CDD" id="cd06577">
    <property type="entry name" value="PASTA_pknB"/>
    <property type="match status" value="1"/>
</dbReference>
<dbReference type="Gene3D" id="3.30.10.20">
    <property type="match status" value="2"/>
</dbReference>
<feature type="domain" description="PASTA" evidence="2">
    <location>
        <begin position="41"/>
        <end position="108"/>
    </location>
</feature>
<keyword evidence="1" id="KW-0472">Membrane</keyword>
<proteinExistence type="predicted"/>
<gene>
    <name evidence="3" type="ORF">LXD69_13225</name>
</gene>
<evidence type="ECO:0000313" key="4">
    <source>
        <dbReference type="Proteomes" id="UP000830454"/>
    </source>
</evidence>
<evidence type="ECO:0000259" key="2">
    <source>
        <dbReference type="PROSITE" id="PS51178"/>
    </source>
</evidence>
<dbReference type="InterPro" id="IPR005543">
    <property type="entry name" value="PASTA_dom"/>
</dbReference>
<sequence length="201" mass="22363">MSVIHFLKSKSFFIQLAIAFTIVIVLGFLLIQFLDFKTNHGEEITVPDLSKMQITIADEKLKELGLELLLLDTVDYRKDMPPYSVVEQDPRAATTVKNGRKIYVKINSGGFTEVILPPFKDKTYRQISANLKSLGLKEGRVTYRNYIAKDVVLSISSGGKNLNAGDKIKKNSTVNFVLGDGKDVFDGTNLGEMPSIENDSI</sequence>
<organism evidence="3 4">
    <name type="scientific">Flavobacterium sediminilitoris</name>
    <dbReference type="NCBI Taxonomy" id="2024526"/>
    <lineage>
        <taxon>Bacteria</taxon>
        <taxon>Pseudomonadati</taxon>
        <taxon>Bacteroidota</taxon>
        <taxon>Flavobacteriia</taxon>
        <taxon>Flavobacteriales</taxon>
        <taxon>Flavobacteriaceae</taxon>
        <taxon>Flavobacterium</taxon>
    </lineage>
</organism>
<keyword evidence="4" id="KW-1185">Reference proteome</keyword>
<evidence type="ECO:0000313" key="3">
    <source>
        <dbReference type="EMBL" id="UOX32995.1"/>
    </source>
</evidence>
<feature type="transmembrane region" description="Helical" evidence="1">
    <location>
        <begin position="12"/>
        <end position="34"/>
    </location>
</feature>
<reference evidence="3" key="2">
    <citation type="submission" date="2022-04" db="EMBL/GenBank/DDBJ databases">
        <title>Complete Genome Sequence of Flavobacterium sediminilitoris YSM-43, Isolated from a Tidal Sediment.</title>
        <authorList>
            <person name="Lee P.A."/>
        </authorList>
    </citation>
    <scope>NUCLEOTIDE SEQUENCE</scope>
    <source>
        <strain evidence="3">YSM-43</strain>
    </source>
</reference>
<keyword evidence="1" id="KW-0812">Transmembrane</keyword>
<dbReference type="EMBL" id="CP090145">
    <property type="protein sequence ID" value="UOX32995.1"/>
    <property type="molecule type" value="Genomic_DNA"/>
</dbReference>
<keyword evidence="1" id="KW-1133">Transmembrane helix</keyword>
<dbReference type="RefSeq" id="WP_045966994.1">
    <property type="nucleotide sequence ID" value="NZ_CP090145.1"/>
</dbReference>
<accession>A0ABY4HJV6</accession>
<protein>
    <submittedName>
        <fullName evidence="3">PASTA domain-containing protein</fullName>
    </submittedName>
</protein>
<dbReference type="Proteomes" id="UP000830454">
    <property type="component" value="Chromosome"/>
</dbReference>